<evidence type="ECO:0000313" key="12">
    <source>
        <dbReference type="EMBL" id="MDT0583381.1"/>
    </source>
</evidence>
<comment type="PTM">
    <text evidence="11">Cleaved by autocatalysis into a large and a small subunit.</text>
</comment>
<evidence type="ECO:0000256" key="8">
    <source>
        <dbReference type="ARBA" id="ARBA00047417"/>
    </source>
</evidence>
<sequence>MPDQFAADVAMQIMDAGGNAVDAAIAAQFSLAVTYPEAGNIGGGGFMLTYMDGKTNFLDYRETAPSGASRDMYLNEQGEVVSDLPVYGILASGVPGTVAGMWAAHQKYGSLPWEDLLAPAIKLAEEGFEMPSQLFERIEGYQSSVSEKDIKVNFADYFDGVKTGEKFVQPELASTLKRIQMQGADGFYKGETAKHIVDFMNAKNGLITEQDLAAYNAKWREPIITQWREFTVVSASPPSSGGIAIAQWLQMYDRVKARSGKIEHNSQQYIHVLAEIGKRVFADRAEYLGDPDFYDVPKSALLAADYLDSRAAEVNLEEISNTENVKPGLDESHDTTHFSIVDSFGNAVSNTTTINLSFGSGMVVEGAGFLLNNEMDDFSAKSGVANSFGAVGGDANAIAPNKRMLSSMSPTILLEDDKIKLVTGSPGGTTIISSVYLSILNAIEFDMSAQKIVDSPRFHHQLLPKDMIYYHDTLADDVVTALQEKGYVMRAGNFGDLQVIVNTKKGLEAASESRNRGSAEVTPAESGI</sequence>
<dbReference type="Gene3D" id="3.60.20.40">
    <property type="match status" value="1"/>
</dbReference>
<dbReference type="PANTHER" id="PTHR43199:SF1">
    <property type="entry name" value="GLUTATHIONE HYDROLASE PROENZYME"/>
    <property type="match status" value="1"/>
</dbReference>
<evidence type="ECO:0000256" key="11">
    <source>
        <dbReference type="RuleBase" id="RU368036"/>
    </source>
</evidence>
<dbReference type="PRINTS" id="PR01210">
    <property type="entry name" value="GGTRANSPTASE"/>
</dbReference>
<comment type="catalytic activity">
    <reaction evidence="2 11">
        <text>glutathione + H2O = L-cysteinylglycine + L-glutamate</text>
        <dbReference type="Rhea" id="RHEA:28807"/>
        <dbReference type="ChEBI" id="CHEBI:15377"/>
        <dbReference type="ChEBI" id="CHEBI:29985"/>
        <dbReference type="ChEBI" id="CHEBI:57925"/>
        <dbReference type="ChEBI" id="CHEBI:61694"/>
        <dbReference type="EC" id="3.4.19.13"/>
    </reaction>
</comment>
<evidence type="ECO:0000256" key="7">
    <source>
        <dbReference type="ARBA" id="ARBA00023315"/>
    </source>
</evidence>
<keyword evidence="5 11" id="KW-0378">Hydrolase</keyword>
<dbReference type="InterPro" id="IPR055262">
    <property type="entry name" value="GGT_CS"/>
</dbReference>
<comment type="caution">
    <text evidence="12">The sequence shown here is derived from an EMBL/GenBank/DDBJ whole genome shotgun (WGS) entry which is preliminary data.</text>
</comment>
<evidence type="ECO:0000256" key="3">
    <source>
        <dbReference type="ARBA" id="ARBA00009381"/>
    </source>
</evidence>
<keyword evidence="11" id="KW-0317">Glutathione biosynthesis</keyword>
<dbReference type="EMBL" id="JAVRIE010000005">
    <property type="protein sequence ID" value="MDT0583381.1"/>
    <property type="molecule type" value="Genomic_DNA"/>
</dbReference>
<dbReference type="InterPro" id="IPR043137">
    <property type="entry name" value="GGT_ssub_C"/>
</dbReference>
<dbReference type="InterPro" id="IPR043138">
    <property type="entry name" value="GGT_lsub"/>
</dbReference>
<protein>
    <recommendedName>
        <fullName evidence="11">Glutathione hydrolase proenzyme</fullName>
        <ecNumber evidence="11">2.3.2.2</ecNumber>
        <ecNumber evidence="11">3.4.19.13</ecNumber>
    </recommendedName>
    <component>
        <recommendedName>
            <fullName evidence="11">Glutathione hydrolase large chain</fullName>
        </recommendedName>
    </component>
    <component>
        <recommendedName>
            <fullName evidence="11">Glutathione hydrolase small chain</fullName>
        </recommendedName>
    </component>
</protein>
<reference evidence="12 13" key="1">
    <citation type="submission" date="2023-09" db="EMBL/GenBank/DDBJ databases">
        <authorList>
            <person name="Rey-Velasco X."/>
        </authorList>
    </citation>
    <scope>NUCLEOTIDE SEQUENCE [LARGE SCALE GENOMIC DNA]</scope>
    <source>
        <strain evidence="12 13">W409</strain>
    </source>
</reference>
<dbReference type="InterPro" id="IPR000101">
    <property type="entry name" value="GGT_peptidase"/>
</dbReference>
<comment type="catalytic activity">
    <reaction evidence="8 11">
        <text>an N-terminal (5-L-glutamyl)-[peptide] + an alpha-amino acid = 5-L-glutamyl amino acid + an N-terminal L-alpha-aminoacyl-[peptide]</text>
        <dbReference type="Rhea" id="RHEA:23904"/>
        <dbReference type="Rhea" id="RHEA-COMP:9780"/>
        <dbReference type="Rhea" id="RHEA-COMP:9795"/>
        <dbReference type="ChEBI" id="CHEBI:77644"/>
        <dbReference type="ChEBI" id="CHEBI:78597"/>
        <dbReference type="ChEBI" id="CHEBI:78599"/>
        <dbReference type="ChEBI" id="CHEBI:78608"/>
        <dbReference type="EC" id="2.3.2.2"/>
    </reaction>
</comment>
<comment type="catalytic activity">
    <reaction evidence="1 11">
        <text>an S-substituted glutathione + H2O = an S-substituted L-cysteinylglycine + L-glutamate</text>
        <dbReference type="Rhea" id="RHEA:59468"/>
        <dbReference type="ChEBI" id="CHEBI:15377"/>
        <dbReference type="ChEBI" id="CHEBI:29985"/>
        <dbReference type="ChEBI" id="CHEBI:90779"/>
        <dbReference type="ChEBI" id="CHEBI:143103"/>
        <dbReference type="EC" id="3.4.19.13"/>
    </reaction>
</comment>
<dbReference type="InterPro" id="IPR029055">
    <property type="entry name" value="Ntn_hydrolases_N"/>
</dbReference>
<comment type="pathway">
    <text evidence="11">Sulfur metabolism; glutathione metabolism.</text>
</comment>
<dbReference type="Proteomes" id="UP001249020">
    <property type="component" value="Unassembled WGS sequence"/>
</dbReference>
<dbReference type="PROSITE" id="PS00462">
    <property type="entry name" value="G_GLU_TRANSPEPTIDASE"/>
    <property type="match status" value="1"/>
</dbReference>
<evidence type="ECO:0000256" key="2">
    <source>
        <dbReference type="ARBA" id="ARBA00001089"/>
    </source>
</evidence>
<dbReference type="GO" id="GO:0006751">
    <property type="term" value="P:glutathione catabolic process"/>
    <property type="evidence" value="ECO:0007669"/>
    <property type="project" value="UniProtKB-UniRule"/>
</dbReference>
<dbReference type="Pfam" id="PF01019">
    <property type="entry name" value="G_glu_transpept"/>
    <property type="match status" value="1"/>
</dbReference>
<feature type="binding site" evidence="10">
    <location>
        <begin position="353"/>
        <end position="355"/>
    </location>
    <ligand>
        <name>L-glutamate</name>
        <dbReference type="ChEBI" id="CHEBI:29985"/>
    </ligand>
</feature>
<keyword evidence="6 11" id="KW-0865">Zymogen</keyword>
<dbReference type="EC" id="3.4.19.13" evidence="11"/>
<dbReference type="Gene3D" id="1.10.246.130">
    <property type="match status" value="1"/>
</dbReference>
<dbReference type="NCBIfam" id="TIGR00066">
    <property type="entry name" value="g_glut_trans"/>
    <property type="match status" value="1"/>
</dbReference>
<evidence type="ECO:0000313" key="13">
    <source>
        <dbReference type="Proteomes" id="UP001249020"/>
    </source>
</evidence>
<evidence type="ECO:0000256" key="1">
    <source>
        <dbReference type="ARBA" id="ARBA00001049"/>
    </source>
</evidence>
<accession>A0AAW8R236</accession>
<dbReference type="GO" id="GO:0036374">
    <property type="term" value="F:glutathione hydrolase activity"/>
    <property type="evidence" value="ECO:0007669"/>
    <property type="project" value="UniProtKB-UniRule"/>
</dbReference>
<feature type="binding site" evidence="10">
    <location>
        <begin position="406"/>
        <end position="407"/>
    </location>
    <ligand>
        <name>L-glutamate</name>
        <dbReference type="ChEBI" id="CHEBI:29985"/>
    </ligand>
</feature>
<comment type="subunit">
    <text evidence="11">This enzyme consists of two polypeptide chains, which are synthesized in precursor form from a single polypeptide.</text>
</comment>
<feature type="binding site" evidence="10">
    <location>
        <position position="61"/>
    </location>
    <ligand>
        <name>L-glutamate</name>
        <dbReference type="ChEBI" id="CHEBI:29985"/>
    </ligand>
</feature>
<keyword evidence="7 11" id="KW-0012">Acyltransferase</keyword>
<dbReference type="GO" id="GO:0103068">
    <property type="term" value="F:leukotriene C4 gamma-glutamyl transferase activity"/>
    <property type="evidence" value="ECO:0007669"/>
    <property type="project" value="UniProtKB-EC"/>
</dbReference>
<organism evidence="12 13">
    <name type="scientific">Brumicola blandensis</name>
    <dbReference type="NCBI Taxonomy" id="3075611"/>
    <lineage>
        <taxon>Bacteria</taxon>
        <taxon>Pseudomonadati</taxon>
        <taxon>Pseudomonadota</taxon>
        <taxon>Gammaproteobacteria</taxon>
        <taxon>Alteromonadales</taxon>
        <taxon>Alteromonadaceae</taxon>
        <taxon>Brumicola</taxon>
    </lineage>
</organism>
<keyword evidence="13" id="KW-1185">Reference proteome</keyword>
<dbReference type="GO" id="GO:0006750">
    <property type="term" value="P:glutathione biosynthetic process"/>
    <property type="evidence" value="ECO:0007669"/>
    <property type="project" value="UniProtKB-KW"/>
</dbReference>
<evidence type="ECO:0000256" key="10">
    <source>
        <dbReference type="PIRSR" id="PIRSR600101-2"/>
    </source>
</evidence>
<feature type="binding site" evidence="10">
    <location>
        <position position="428"/>
    </location>
    <ligand>
        <name>L-glutamate</name>
        <dbReference type="ChEBI" id="CHEBI:29985"/>
    </ligand>
</feature>
<dbReference type="AlphaFoldDB" id="A0AAW8R236"/>
<evidence type="ECO:0000256" key="5">
    <source>
        <dbReference type="ARBA" id="ARBA00022801"/>
    </source>
</evidence>
<gene>
    <name evidence="12" type="primary">ggt</name>
    <name evidence="12" type="ORF">RM544_12590</name>
</gene>
<dbReference type="PANTHER" id="PTHR43199">
    <property type="entry name" value="GLUTATHIONE HYDROLASE"/>
    <property type="match status" value="1"/>
</dbReference>
<feature type="binding site" evidence="10">
    <location>
        <position position="377"/>
    </location>
    <ligand>
        <name>L-glutamate</name>
        <dbReference type="ChEBI" id="CHEBI:29985"/>
    </ligand>
</feature>
<dbReference type="EC" id="2.3.2.2" evidence="11"/>
<feature type="active site" description="Nucleophile" evidence="9">
    <location>
        <position position="335"/>
    </location>
</feature>
<dbReference type="SUPFAM" id="SSF56235">
    <property type="entry name" value="N-terminal nucleophile aminohydrolases (Ntn hydrolases)"/>
    <property type="match status" value="1"/>
</dbReference>
<keyword evidence="4 11" id="KW-0808">Transferase</keyword>
<evidence type="ECO:0000256" key="6">
    <source>
        <dbReference type="ARBA" id="ARBA00023145"/>
    </source>
</evidence>
<proteinExistence type="inferred from homology"/>
<name>A0AAW8R236_9ALTE</name>
<dbReference type="InterPro" id="IPR051792">
    <property type="entry name" value="GGT_bact"/>
</dbReference>
<evidence type="ECO:0000256" key="4">
    <source>
        <dbReference type="ARBA" id="ARBA00022679"/>
    </source>
</evidence>
<comment type="similarity">
    <text evidence="3 11">Belongs to the gamma-glutamyltransferase family.</text>
</comment>
<evidence type="ECO:0000256" key="9">
    <source>
        <dbReference type="PIRSR" id="PIRSR600101-1"/>
    </source>
</evidence>